<protein>
    <submittedName>
        <fullName evidence="3">Uncharacterized protein</fullName>
    </submittedName>
</protein>
<keyword evidence="2" id="KW-0732">Signal</keyword>
<evidence type="ECO:0000256" key="1">
    <source>
        <dbReference type="SAM" id="Phobius"/>
    </source>
</evidence>
<accession>A0ABM8BAM7</accession>
<feature type="chain" id="PRO_5045232810" evidence="2">
    <location>
        <begin position="36"/>
        <end position="477"/>
    </location>
</feature>
<evidence type="ECO:0000313" key="4">
    <source>
        <dbReference type="Proteomes" id="UP001321766"/>
    </source>
</evidence>
<dbReference type="EMBL" id="AP026798">
    <property type="protein sequence ID" value="BDR53628.1"/>
    <property type="molecule type" value="Genomic_DNA"/>
</dbReference>
<feature type="signal peptide" evidence="2">
    <location>
        <begin position="1"/>
        <end position="35"/>
    </location>
</feature>
<gene>
    <name evidence="3" type="ORF">KIM372_15350</name>
</gene>
<keyword evidence="1" id="KW-0472">Membrane</keyword>
<dbReference type="InterPro" id="IPR015943">
    <property type="entry name" value="WD40/YVTN_repeat-like_dom_sf"/>
</dbReference>
<keyword evidence="1" id="KW-0812">Transmembrane</keyword>
<dbReference type="Gene3D" id="2.130.10.10">
    <property type="entry name" value="YVTN repeat-like/Quinoprotein amine dehydrogenase"/>
    <property type="match status" value="1"/>
</dbReference>
<keyword evidence="4" id="KW-1185">Reference proteome</keyword>
<evidence type="ECO:0000256" key="2">
    <source>
        <dbReference type="SAM" id="SignalP"/>
    </source>
</evidence>
<organism evidence="3 4">
    <name type="scientific">Bombiscardovia nodaiensis</name>
    <dbReference type="NCBI Taxonomy" id="2932181"/>
    <lineage>
        <taxon>Bacteria</taxon>
        <taxon>Bacillati</taxon>
        <taxon>Actinomycetota</taxon>
        <taxon>Actinomycetes</taxon>
        <taxon>Bifidobacteriales</taxon>
        <taxon>Bifidobacteriaceae</taxon>
        <taxon>Bombiscardovia</taxon>
    </lineage>
</organism>
<evidence type="ECO:0000313" key="3">
    <source>
        <dbReference type="EMBL" id="BDR53628.1"/>
    </source>
</evidence>
<keyword evidence="1" id="KW-1133">Transmembrane helix</keyword>
<reference evidence="3 4" key="1">
    <citation type="journal article" date="2023" name="Microbiol. Spectr.">
        <title>Symbiosis of Carpenter Bees with Uncharacterized Lactic Acid Bacteria Showing NAD Auxotrophy.</title>
        <authorList>
            <person name="Kawasaki S."/>
            <person name="Ozawa K."/>
            <person name="Mori T."/>
            <person name="Yamamoto A."/>
            <person name="Ito M."/>
            <person name="Ohkuma M."/>
            <person name="Sakamoto M."/>
            <person name="Matsutani M."/>
        </authorList>
    </citation>
    <scope>NUCLEOTIDE SEQUENCE [LARGE SCALE GENOMIC DNA]</scope>
    <source>
        <strain evidence="3 4">Kim37-2</strain>
    </source>
</reference>
<dbReference type="SUPFAM" id="SSF82171">
    <property type="entry name" value="DPP6 N-terminal domain-like"/>
    <property type="match status" value="1"/>
</dbReference>
<name>A0ABM8BAM7_9BIFI</name>
<sequence>MRVQEFWLKQRCFALLCSVALALSVCILATPPSSAASTGTLTVHDSACISAEPVREMLSADEATIFVFTHSGDICAVNTDDMRVRGIVHPNIGSFDSDSTLRPIISPDGRTLYCAGNTSDSAGIAAIDIKTLTVKHFSSNASGENFISSANGRTLKTIEMQEKEQRYTWNLLTLDADSGQLLSSVVLRGPTAFNNIIGYCLSSDGRYWYAKVWDSAKEHDAQLVRIDVSTGAVDAVVGVLRWPDSDWSKSHLYVERYDSQLLSVDLSDGQMKALGELEGNPFVHLRVSHDGSNLLIISDSKSRMIDSRTGKEVATQFKGGLHGASYGFTRTDGLSWFQLLHSDSLSGKPVSVEVANSSGSQYVQPLGIAWGPNLPFRGIYQADVSRSGEALYFIQTGPSNPHPQTPEEAQIFAGYLWKVPLRGQSVKAPVPAPAATRWHSWLGWVAVAAVAVALVWAACAVVLLRRRRPAGAHHARE</sequence>
<proteinExistence type="predicted"/>
<dbReference type="Proteomes" id="UP001321766">
    <property type="component" value="Chromosome"/>
</dbReference>
<feature type="transmembrane region" description="Helical" evidence="1">
    <location>
        <begin position="441"/>
        <end position="464"/>
    </location>
</feature>